<feature type="region of interest" description="Disordered" evidence="5">
    <location>
        <begin position="118"/>
        <end position="165"/>
    </location>
</feature>
<accession>A0AAW1H512</accession>
<feature type="region of interest" description="Disordered" evidence="5">
    <location>
        <begin position="273"/>
        <end position="296"/>
    </location>
</feature>
<evidence type="ECO:0000256" key="3">
    <source>
        <dbReference type="ARBA" id="ARBA00023013"/>
    </source>
</evidence>
<name>A0AAW1H512_SAPOF</name>
<proteinExistence type="inferred from homology"/>
<feature type="compositionally biased region" description="Low complexity" evidence="5">
    <location>
        <begin position="134"/>
        <end position="154"/>
    </location>
</feature>
<dbReference type="AlphaFoldDB" id="A0AAW1H512"/>
<reference evidence="7" key="1">
    <citation type="submission" date="2024-03" db="EMBL/GenBank/DDBJ databases">
        <title>WGS assembly of Saponaria officinalis var. Norfolk2.</title>
        <authorList>
            <person name="Jenkins J."/>
            <person name="Shu S."/>
            <person name="Grimwood J."/>
            <person name="Barry K."/>
            <person name="Goodstein D."/>
            <person name="Schmutz J."/>
            <person name="Leebens-Mack J."/>
            <person name="Osbourn A."/>
        </authorList>
    </citation>
    <scope>NUCLEOTIDE SEQUENCE [LARGE SCALE GENOMIC DNA]</scope>
    <source>
        <strain evidence="7">JIC</strain>
    </source>
</reference>
<evidence type="ECO:0000256" key="5">
    <source>
        <dbReference type="SAM" id="MobiDB-lite"/>
    </source>
</evidence>
<comment type="caution">
    <text evidence="7">The sequence shown here is derived from an EMBL/GenBank/DDBJ whole genome shotgun (WGS) entry which is preliminary data.</text>
</comment>
<dbReference type="GO" id="GO:0004861">
    <property type="term" value="F:cyclin-dependent protein serine/threonine kinase inhibitor activity"/>
    <property type="evidence" value="ECO:0007669"/>
    <property type="project" value="InterPro"/>
</dbReference>
<keyword evidence="8" id="KW-1185">Reference proteome</keyword>
<dbReference type="Proteomes" id="UP001443914">
    <property type="component" value="Unassembled WGS sequence"/>
</dbReference>
<dbReference type="PANTHER" id="PTHR46776">
    <property type="entry name" value="CYCLIN-DEPENDENT KINASE INHIBITOR 4-RELATED"/>
    <property type="match status" value="1"/>
</dbReference>
<dbReference type="GO" id="GO:0051726">
    <property type="term" value="P:regulation of cell cycle"/>
    <property type="evidence" value="ECO:0007669"/>
    <property type="project" value="InterPro"/>
</dbReference>
<dbReference type="InterPro" id="IPR044898">
    <property type="entry name" value="CDI_dom_sf"/>
</dbReference>
<keyword evidence="3" id="KW-0649">Protein kinase inhibitor</keyword>
<evidence type="ECO:0000313" key="7">
    <source>
        <dbReference type="EMBL" id="KAK9671511.1"/>
    </source>
</evidence>
<gene>
    <name evidence="7" type="ORF">RND81_12G035000</name>
</gene>
<dbReference type="InterPro" id="IPR003175">
    <property type="entry name" value="CDI_dom"/>
</dbReference>
<dbReference type="Gene3D" id="4.10.365.10">
    <property type="entry name" value="p27"/>
    <property type="match status" value="1"/>
</dbReference>
<protein>
    <recommendedName>
        <fullName evidence="6">Cyclin-dependent kinase inhibitor domain-containing protein</fullName>
    </recommendedName>
</protein>
<dbReference type="InterPro" id="IPR044275">
    <property type="entry name" value="KRP"/>
</dbReference>
<feature type="domain" description="Cyclin-dependent kinase inhibitor" evidence="6">
    <location>
        <begin position="249"/>
        <end position="293"/>
    </location>
</feature>
<sequence length="296" mass="32597">MGKYLKKSNSNNVADVSLNFIDISAPLGVRTRAKTLASKTQKSTPSAAVSSSSFGYLQLRSRRLLRLKPPVFKQSRKSFVDGFPNSIGNPNLGNSSSPEDSSPNSRVRVGVCVDSINPPVVKRSRKPYDDFPQNSVGNPNLSNSSSPAGSNPNSRVRVGVDSPKSGDKLVSVIATQSANDRNNADEVDYACCGENVMELDDHRERSTRESTPSNMIQDSESIRTPGSTTRPASSPKTTRRLPSSTPRDIPTSHEMEEFFADAEEQQQKDFIQKYNFDPVNDKPLNGRYEWKKVKKP</sequence>
<evidence type="ECO:0000313" key="8">
    <source>
        <dbReference type="Proteomes" id="UP001443914"/>
    </source>
</evidence>
<organism evidence="7 8">
    <name type="scientific">Saponaria officinalis</name>
    <name type="common">Common soapwort</name>
    <name type="synonym">Lychnis saponaria</name>
    <dbReference type="NCBI Taxonomy" id="3572"/>
    <lineage>
        <taxon>Eukaryota</taxon>
        <taxon>Viridiplantae</taxon>
        <taxon>Streptophyta</taxon>
        <taxon>Embryophyta</taxon>
        <taxon>Tracheophyta</taxon>
        <taxon>Spermatophyta</taxon>
        <taxon>Magnoliopsida</taxon>
        <taxon>eudicotyledons</taxon>
        <taxon>Gunneridae</taxon>
        <taxon>Pentapetalae</taxon>
        <taxon>Caryophyllales</taxon>
        <taxon>Caryophyllaceae</taxon>
        <taxon>Caryophylleae</taxon>
        <taxon>Saponaria</taxon>
    </lineage>
</organism>
<feature type="compositionally biased region" description="Polar residues" evidence="5">
    <location>
        <begin position="209"/>
        <end position="246"/>
    </location>
</feature>
<evidence type="ECO:0000259" key="6">
    <source>
        <dbReference type="Pfam" id="PF02234"/>
    </source>
</evidence>
<feature type="compositionally biased region" description="Basic and acidic residues" evidence="5">
    <location>
        <begin position="199"/>
        <end position="208"/>
    </location>
</feature>
<comment type="subcellular location">
    <subcellularLocation>
        <location evidence="1">Nucleus</location>
        <location evidence="1">Nucleoplasm</location>
    </subcellularLocation>
</comment>
<evidence type="ECO:0000256" key="4">
    <source>
        <dbReference type="ARBA" id="ARBA00023306"/>
    </source>
</evidence>
<dbReference type="Pfam" id="PF02234">
    <property type="entry name" value="CDI"/>
    <property type="match status" value="1"/>
</dbReference>
<feature type="region of interest" description="Disordered" evidence="5">
    <location>
        <begin position="198"/>
        <end position="254"/>
    </location>
</feature>
<dbReference type="GO" id="GO:0005654">
    <property type="term" value="C:nucleoplasm"/>
    <property type="evidence" value="ECO:0007669"/>
    <property type="project" value="UniProtKB-SubCell"/>
</dbReference>
<evidence type="ECO:0000256" key="1">
    <source>
        <dbReference type="ARBA" id="ARBA00004642"/>
    </source>
</evidence>
<dbReference type="EMBL" id="JBDFQZ010000012">
    <property type="protein sequence ID" value="KAK9671511.1"/>
    <property type="molecule type" value="Genomic_DNA"/>
</dbReference>
<evidence type="ECO:0000256" key="2">
    <source>
        <dbReference type="ARBA" id="ARBA00010274"/>
    </source>
</evidence>
<keyword evidence="4" id="KW-0131">Cell cycle</keyword>
<feature type="region of interest" description="Disordered" evidence="5">
    <location>
        <begin position="83"/>
        <end position="106"/>
    </location>
</feature>
<comment type="similarity">
    <text evidence="2">Belongs to the CDI family. ICK/KRP subfamily.</text>
</comment>
<feature type="compositionally biased region" description="Low complexity" evidence="5">
    <location>
        <begin position="94"/>
        <end position="105"/>
    </location>
</feature>